<dbReference type="InterPro" id="IPR012910">
    <property type="entry name" value="Plug_dom"/>
</dbReference>
<comment type="similarity">
    <text evidence="8">Belongs to the TonB-dependent receptor family.</text>
</comment>
<dbReference type="AlphaFoldDB" id="A0A4R1L7H0"/>
<dbReference type="PANTHER" id="PTHR30069:SF29">
    <property type="entry name" value="HEMOGLOBIN AND HEMOGLOBIN-HAPTOGLOBIN-BINDING PROTEIN 1-RELATED"/>
    <property type="match status" value="1"/>
</dbReference>
<name>A0A4R1L7H0_9BACT</name>
<keyword evidence="12" id="KW-1185">Reference proteome</keyword>
<dbReference type="Gene3D" id="2.170.130.10">
    <property type="entry name" value="TonB-dependent receptor, plug domain"/>
    <property type="match status" value="1"/>
</dbReference>
<evidence type="ECO:0000256" key="1">
    <source>
        <dbReference type="ARBA" id="ARBA00004571"/>
    </source>
</evidence>
<dbReference type="GO" id="GO:0015344">
    <property type="term" value="F:siderophore uptake transmembrane transporter activity"/>
    <property type="evidence" value="ECO:0007669"/>
    <property type="project" value="TreeGrafter"/>
</dbReference>
<dbReference type="InterPro" id="IPR008969">
    <property type="entry name" value="CarboxyPept-like_regulatory"/>
</dbReference>
<evidence type="ECO:0000256" key="3">
    <source>
        <dbReference type="ARBA" id="ARBA00022452"/>
    </source>
</evidence>
<comment type="caution">
    <text evidence="11">The sequence shown here is derived from an EMBL/GenBank/DDBJ whole genome shotgun (WGS) entry which is preliminary data.</text>
</comment>
<feature type="chain" id="PRO_5021025061" evidence="9">
    <location>
        <begin position="32"/>
        <end position="828"/>
    </location>
</feature>
<organism evidence="11 12">
    <name type="scientific">Acidipila rosea</name>
    <dbReference type="NCBI Taxonomy" id="768535"/>
    <lineage>
        <taxon>Bacteria</taxon>
        <taxon>Pseudomonadati</taxon>
        <taxon>Acidobacteriota</taxon>
        <taxon>Terriglobia</taxon>
        <taxon>Terriglobales</taxon>
        <taxon>Acidobacteriaceae</taxon>
        <taxon>Acidipila</taxon>
    </lineage>
</organism>
<keyword evidence="3 8" id="KW-1134">Transmembrane beta strand</keyword>
<dbReference type="PANTHER" id="PTHR30069">
    <property type="entry name" value="TONB-DEPENDENT OUTER MEMBRANE RECEPTOR"/>
    <property type="match status" value="1"/>
</dbReference>
<evidence type="ECO:0000256" key="5">
    <source>
        <dbReference type="ARBA" id="ARBA00022729"/>
    </source>
</evidence>
<dbReference type="EMBL" id="SMGK01000002">
    <property type="protein sequence ID" value="TCK74155.1"/>
    <property type="molecule type" value="Genomic_DNA"/>
</dbReference>
<feature type="domain" description="TonB-dependent receptor plug" evidence="10">
    <location>
        <begin position="133"/>
        <end position="235"/>
    </location>
</feature>
<keyword evidence="6 8" id="KW-0472">Membrane</keyword>
<dbReference type="GO" id="GO:0009279">
    <property type="term" value="C:cell outer membrane"/>
    <property type="evidence" value="ECO:0007669"/>
    <property type="project" value="UniProtKB-SubCell"/>
</dbReference>
<evidence type="ECO:0000256" key="9">
    <source>
        <dbReference type="SAM" id="SignalP"/>
    </source>
</evidence>
<dbReference type="PROSITE" id="PS52016">
    <property type="entry name" value="TONB_DEPENDENT_REC_3"/>
    <property type="match status" value="1"/>
</dbReference>
<evidence type="ECO:0000256" key="2">
    <source>
        <dbReference type="ARBA" id="ARBA00022448"/>
    </source>
</evidence>
<keyword evidence="11" id="KW-0675">Receptor</keyword>
<dbReference type="InterPro" id="IPR036942">
    <property type="entry name" value="Beta-barrel_TonB_sf"/>
</dbReference>
<evidence type="ECO:0000313" key="12">
    <source>
        <dbReference type="Proteomes" id="UP000295210"/>
    </source>
</evidence>
<dbReference type="Gene3D" id="2.40.170.20">
    <property type="entry name" value="TonB-dependent receptor, beta-barrel domain"/>
    <property type="match status" value="1"/>
</dbReference>
<protein>
    <submittedName>
        <fullName evidence="11">Iron complex outermembrane receptor protein/vitamin B12 transporter</fullName>
    </submittedName>
</protein>
<sequence>MSILLQSLRRLAARSLILVAASALLSPTLRAVVVHGTVTDPLGRPVPGAILALVQNGKVVMNARSGQDGSYQITSAATGRFFILASGHSFRQLSTHSFYGGTLDDVQQDVVLEPEWVRQSVVVTATGTPLPQAQVSASITGINKSSFQNRADMVDPMRQVPGINIVQTGQRGGLASIFIRGGNSDANAVVLDGVPMEDIGGRFDLSTLTSTGISDVEAYRGPNSVLYGSDAAAGVVSFTTPRGSTSFPSLFYEGDGGNFGTYRNEVQLGGTHSKLDYYAAFADLQTKNSLPSDEYHAITSTANIGWSPTAATQFRVTARNTDLATGLPGAIQFYGIANDAKQSDQDLFLSGTIDHKFSYRWHGLVRYGLGRKREESIQWSPTGIPDLSAGVYLGDFVTIRGANGYSVSGNAIINYFGTYPTNLNLVSNRDQLYAQTDYQITPHVTAIAGFRYEDERGAEREAAYGINETLERTNYDYMGQLQGDFRNRIYYSLGGGVEKNQLFGTVGAPHIGLSYYVVRPGSGKFKGTKINFNFAKGYKEPTLSDQFGSLYTFLQQNGGQAAIQQYGVTPIGADLSRSYDGGVEQNLFSERVLLRVTYFHNEFGNQIESVGAAIVPQLLPQLTPAQQASLEAFLQSESAYSLTLNSLSFRAQGFESEVDYGVRRNIYLRGGYTYLDSVVQRSFSSDAESPTYNTSAPFANIPIGVYSPLRGARPFRRPPHTGFFDASYTGGPFTAVFDAAFVSRSDDSTYLGGSDANFGNSLLLPNRNLDSAYAKLDAGGTFQANKWLGVYAQADNILSSQHIGPIGYPSLPFNFRMGLRLTLGHSRQ</sequence>
<feature type="signal peptide" evidence="9">
    <location>
        <begin position="1"/>
        <end position="31"/>
    </location>
</feature>
<reference evidence="11 12" key="1">
    <citation type="submission" date="2019-03" db="EMBL/GenBank/DDBJ databases">
        <title>Genomic Encyclopedia of Type Strains, Phase IV (KMG-IV): sequencing the most valuable type-strain genomes for metagenomic binning, comparative biology and taxonomic classification.</title>
        <authorList>
            <person name="Goeker M."/>
        </authorList>
    </citation>
    <scope>NUCLEOTIDE SEQUENCE [LARGE SCALE GENOMIC DNA]</scope>
    <source>
        <strain evidence="11 12">DSM 103428</strain>
    </source>
</reference>
<accession>A0A4R1L7H0</accession>
<keyword evidence="7 8" id="KW-0998">Cell outer membrane</keyword>
<keyword evidence="5 9" id="KW-0732">Signal</keyword>
<dbReference type="GO" id="GO:0044718">
    <property type="term" value="P:siderophore transmembrane transport"/>
    <property type="evidence" value="ECO:0007669"/>
    <property type="project" value="TreeGrafter"/>
</dbReference>
<dbReference type="InterPro" id="IPR039426">
    <property type="entry name" value="TonB-dep_rcpt-like"/>
</dbReference>
<dbReference type="Pfam" id="PF13620">
    <property type="entry name" value="CarboxypepD_reg"/>
    <property type="match status" value="1"/>
</dbReference>
<gene>
    <name evidence="11" type="ORF">C7378_1777</name>
</gene>
<dbReference type="OrthoDB" id="9800913at2"/>
<keyword evidence="4 8" id="KW-0812">Transmembrane</keyword>
<dbReference type="InterPro" id="IPR037066">
    <property type="entry name" value="Plug_dom_sf"/>
</dbReference>
<evidence type="ECO:0000313" key="11">
    <source>
        <dbReference type="EMBL" id="TCK74155.1"/>
    </source>
</evidence>
<dbReference type="Pfam" id="PF07715">
    <property type="entry name" value="Plug"/>
    <property type="match status" value="1"/>
</dbReference>
<evidence type="ECO:0000259" key="10">
    <source>
        <dbReference type="Pfam" id="PF07715"/>
    </source>
</evidence>
<evidence type="ECO:0000256" key="8">
    <source>
        <dbReference type="PROSITE-ProRule" id="PRU01360"/>
    </source>
</evidence>
<dbReference type="SUPFAM" id="SSF49464">
    <property type="entry name" value="Carboxypeptidase regulatory domain-like"/>
    <property type="match status" value="1"/>
</dbReference>
<dbReference type="SUPFAM" id="SSF56935">
    <property type="entry name" value="Porins"/>
    <property type="match status" value="1"/>
</dbReference>
<evidence type="ECO:0000256" key="4">
    <source>
        <dbReference type="ARBA" id="ARBA00022692"/>
    </source>
</evidence>
<comment type="subcellular location">
    <subcellularLocation>
        <location evidence="1 8">Cell outer membrane</location>
        <topology evidence="1 8">Multi-pass membrane protein</topology>
    </subcellularLocation>
</comment>
<keyword evidence="2 8" id="KW-0813">Transport</keyword>
<evidence type="ECO:0000256" key="6">
    <source>
        <dbReference type="ARBA" id="ARBA00023136"/>
    </source>
</evidence>
<evidence type="ECO:0000256" key="7">
    <source>
        <dbReference type="ARBA" id="ARBA00023237"/>
    </source>
</evidence>
<dbReference type="RefSeq" id="WP_131994787.1">
    <property type="nucleotide sequence ID" value="NZ_SMGK01000002.1"/>
</dbReference>
<dbReference type="Proteomes" id="UP000295210">
    <property type="component" value="Unassembled WGS sequence"/>
</dbReference>
<proteinExistence type="inferred from homology"/>